<proteinExistence type="predicted"/>
<feature type="short sequence motif" description="Histidine triad motif" evidence="1">
    <location>
        <begin position="95"/>
        <end position="99"/>
    </location>
</feature>
<organism evidence="3 4">
    <name type="scientific">Chlamydophila parapsittaci</name>
    <dbReference type="NCBI Taxonomy" id="344886"/>
    <lineage>
        <taxon>Bacteria</taxon>
        <taxon>Pseudomonadati</taxon>
        <taxon>Chlamydiota</taxon>
        <taxon>Chlamydiia</taxon>
        <taxon>Chlamydiales</taxon>
        <taxon>Chlamydiaceae</taxon>
        <taxon>Chlamydia/Chlamydophila group</taxon>
        <taxon>Chlamydia</taxon>
    </lineage>
</organism>
<dbReference type="InterPro" id="IPR001310">
    <property type="entry name" value="Histidine_triad_HIT"/>
</dbReference>
<name>A0ABX5VYI0_9CHLA</name>
<dbReference type="EMBL" id="CP041038">
    <property type="protein sequence ID" value="QDE37452.1"/>
    <property type="molecule type" value="Genomic_DNA"/>
</dbReference>
<dbReference type="CDD" id="cd01276">
    <property type="entry name" value="PKCI_related"/>
    <property type="match status" value="1"/>
</dbReference>
<protein>
    <submittedName>
        <fullName evidence="3">Histidine triad nucleotide-binding protein</fullName>
    </submittedName>
</protein>
<dbReference type="InterPro" id="IPR011146">
    <property type="entry name" value="HIT-like"/>
</dbReference>
<reference evidence="3 4" key="1">
    <citation type="journal article" date="2020" name="Data Brief">
        <title>Data of de novo genome assembly of the Chlamydia psittaci strain isolated from the livestock in Volga Region, Russian Federation.</title>
        <authorList>
            <person name="Feodorova V.A."/>
            <person name="Zaitsev S.S."/>
            <person name="Khizhnyakova M.A."/>
            <person name="Saltykov Y.V."/>
            <person name="Evstifeev V.V."/>
            <person name="Khusainov F.M."/>
            <person name="Yakovlev S.I."/>
            <person name="Larionova O.S."/>
            <person name="Motin V.L."/>
        </authorList>
    </citation>
    <scope>NUCLEOTIDE SEQUENCE [LARGE SCALE GENOMIC DNA]</scope>
    <source>
        <strain evidence="3 4">Rostinovo-70</strain>
    </source>
</reference>
<dbReference type="RefSeq" id="WP_139414795.1">
    <property type="nucleotide sequence ID" value="NZ_CP041038.1"/>
</dbReference>
<evidence type="ECO:0000313" key="4">
    <source>
        <dbReference type="Proteomes" id="UP000320536"/>
    </source>
</evidence>
<dbReference type="InterPro" id="IPR036265">
    <property type="entry name" value="HIT-like_sf"/>
</dbReference>
<dbReference type="PROSITE" id="PS51084">
    <property type="entry name" value="HIT_2"/>
    <property type="match status" value="1"/>
</dbReference>
<evidence type="ECO:0000259" key="2">
    <source>
        <dbReference type="PROSITE" id="PS51084"/>
    </source>
</evidence>
<dbReference type="SUPFAM" id="SSF54197">
    <property type="entry name" value="HIT-like"/>
    <property type="match status" value="1"/>
</dbReference>
<gene>
    <name evidence="3" type="ORF">FI836_04030</name>
</gene>
<keyword evidence="4" id="KW-1185">Reference proteome</keyword>
<dbReference type="InterPro" id="IPR019808">
    <property type="entry name" value="Histidine_triad_CS"/>
</dbReference>
<evidence type="ECO:0000313" key="3">
    <source>
        <dbReference type="EMBL" id="QDE37452.1"/>
    </source>
</evidence>
<dbReference type="Proteomes" id="UP000320536">
    <property type="component" value="Chromosome"/>
</dbReference>
<dbReference type="PANTHER" id="PTHR23089">
    <property type="entry name" value="HISTIDINE TRIAD HIT PROTEIN"/>
    <property type="match status" value="1"/>
</dbReference>
<dbReference type="Pfam" id="PF01230">
    <property type="entry name" value="HIT"/>
    <property type="match status" value="1"/>
</dbReference>
<evidence type="ECO:0000256" key="1">
    <source>
        <dbReference type="PROSITE-ProRule" id="PRU00464"/>
    </source>
</evidence>
<sequence length="110" mass="12099">MTVFEKIIEGAIDCEKVFENENFIAIKDRFPQAPVHLLVIPKKHIEKLQDMQDEDFSLLAEAGKIIQQLAEAFGIAEGYRVVINNGTDGGQSVFHLHIHLLGGSSLGAIA</sequence>
<dbReference type="PROSITE" id="PS00892">
    <property type="entry name" value="HIT_1"/>
    <property type="match status" value="1"/>
</dbReference>
<dbReference type="Gene3D" id="3.30.428.10">
    <property type="entry name" value="HIT-like"/>
    <property type="match status" value="1"/>
</dbReference>
<dbReference type="PRINTS" id="PR00332">
    <property type="entry name" value="HISTRIAD"/>
</dbReference>
<accession>A0ABX5VYI0</accession>
<feature type="domain" description="HIT" evidence="2">
    <location>
        <begin position="3"/>
        <end position="110"/>
    </location>
</feature>